<reference evidence="5 6" key="1">
    <citation type="submission" date="2015-11" db="EMBL/GenBank/DDBJ databases">
        <title>Solirubrum puertoriconensis gen. nov. an environmental bacteria isolated in Puerto Rico.</title>
        <authorList>
            <person name="Cuebas-Irizarry M.F."/>
            <person name="Montalvo-Rodriguez R."/>
        </authorList>
    </citation>
    <scope>NUCLEOTIDE SEQUENCE [LARGE SCALE GENOMIC DNA]</scope>
    <source>
        <strain evidence="5 6">MC1A</strain>
    </source>
</reference>
<dbReference type="PANTHER" id="PTHR33154:SF33">
    <property type="entry name" value="TRANSCRIPTIONAL REPRESSOR SDPR"/>
    <property type="match status" value="1"/>
</dbReference>
<keyword evidence="6" id="KW-1185">Reference proteome</keyword>
<proteinExistence type="predicted"/>
<keyword evidence="1" id="KW-0805">Transcription regulation</keyword>
<keyword evidence="2" id="KW-0238">DNA-binding</keyword>
<dbReference type="Gene3D" id="1.10.10.10">
    <property type="entry name" value="Winged helix-like DNA-binding domain superfamily/Winged helix DNA-binding domain"/>
    <property type="match status" value="1"/>
</dbReference>
<dbReference type="RefSeq" id="WP_059068543.1">
    <property type="nucleotide sequence ID" value="NZ_LNAL01000005.1"/>
</dbReference>
<dbReference type="InterPro" id="IPR011991">
    <property type="entry name" value="ArsR-like_HTH"/>
</dbReference>
<dbReference type="AlphaFoldDB" id="A0A9X0L5X8"/>
<sequence length="93" mass="10224">MNTTSLVKLAKSLSDPNRLHLLQGIAQSSQQVGCAQLFELVPISQPSMSQHVKALVESGLVESRKEGRCVYLVINPIKLQELESFLQGLKPHS</sequence>
<dbReference type="PROSITE" id="PS50987">
    <property type="entry name" value="HTH_ARSR_2"/>
    <property type="match status" value="1"/>
</dbReference>
<dbReference type="NCBIfam" id="NF033788">
    <property type="entry name" value="HTH_metalloreg"/>
    <property type="match status" value="1"/>
</dbReference>
<evidence type="ECO:0000259" key="4">
    <source>
        <dbReference type="PROSITE" id="PS50987"/>
    </source>
</evidence>
<name>A0A9X0L5X8_SOLP1</name>
<evidence type="ECO:0000256" key="2">
    <source>
        <dbReference type="ARBA" id="ARBA00023125"/>
    </source>
</evidence>
<gene>
    <name evidence="5" type="ORF">ASU33_19865</name>
</gene>
<dbReference type="SUPFAM" id="SSF46785">
    <property type="entry name" value="Winged helix' DNA-binding domain"/>
    <property type="match status" value="1"/>
</dbReference>
<dbReference type="EMBL" id="LNAL01000005">
    <property type="protein sequence ID" value="KUG09081.1"/>
    <property type="molecule type" value="Genomic_DNA"/>
</dbReference>
<dbReference type="PRINTS" id="PR00778">
    <property type="entry name" value="HTHARSR"/>
</dbReference>
<dbReference type="OrthoDB" id="9798835at2"/>
<dbReference type="SMART" id="SM00418">
    <property type="entry name" value="HTH_ARSR"/>
    <property type="match status" value="1"/>
</dbReference>
<dbReference type="GO" id="GO:0003700">
    <property type="term" value="F:DNA-binding transcription factor activity"/>
    <property type="evidence" value="ECO:0007669"/>
    <property type="project" value="InterPro"/>
</dbReference>
<protein>
    <recommendedName>
        <fullName evidence="4">HTH arsR-type domain-containing protein</fullName>
    </recommendedName>
</protein>
<keyword evidence="3" id="KW-0804">Transcription</keyword>
<dbReference type="CDD" id="cd00090">
    <property type="entry name" value="HTH_ARSR"/>
    <property type="match status" value="1"/>
</dbReference>
<accession>A0A9X0L5X8</accession>
<dbReference type="InterPro" id="IPR036388">
    <property type="entry name" value="WH-like_DNA-bd_sf"/>
</dbReference>
<dbReference type="InterPro" id="IPR001845">
    <property type="entry name" value="HTH_ArsR_DNA-bd_dom"/>
</dbReference>
<dbReference type="InterPro" id="IPR036390">
    <property type="entry name" value="WH_DNA-bd_sf"/>
</dbReference>
<dbReference type="Pfam" id="PF12840">
    <property type="entry name" value="HTH_20"/>
    <property type="match status" value="1"/>
</dbReference>
<organism evidence="5 6">
    <name type="scientific">Solirubrum puertoriconensis</name>
    <dbReference type="NCBI Taxonomy" id="1751427"/>
    <lineage>
        <taxon>Bacteria</taxon>
        <taxon>Pseudomonadati</taxon>
        <taxon>Bacteroidota</taxon>
        <taxon>Cytophagia</taxon>
        <taxon>Cytophagales</taxon>
    </lineage>
</organism>
<dbReference type="Proteomes" id="UP000054223">
    <property type="component" value="Unassembled WGS sequence"/>
</dbReference>
<evidence type="ECO:0000313" key="5">
    <source>
        <dbReference type="EMBL" id="KUG09081.1"/>
    </source>
</evidence>
<comment type="caution">
    <text evidence="5">The sequence shown here is derived from an EMBL/GenBank/DDBJ whole genome shotgun (WGS) entry which is preliminary data.</text>
</comment>
<dbReference type="PANTHER" id="PTHR33154">
    <property type="entry name" value="TRANSCRIPTIONAL REGULATOR, ARSR FAMILY"/>
    <property type="match status" value="1"/>
</dbReference>
<dbReference type="InterPro" id="IPR051081">
    <property type="entry name" value="HTH_MetalResp_TranReg"/>
</dbReference>
<feature type="domain" description="HTH arsR-type" evidence="4">
    <location>
        <begin position="1"/>
        <end position="93"/>
    </location>
</feature>
<evidence type="ECO:0000256" key="3">
    <source>
        <dbReference type="ARBA" id="ARBA00023163"/>
    </source>
</evidence>
<evidence type="ECO:0000313" key="6">
    <source>
        <dbReference type="Proteomes" id="UP000054223"/>
    </source>
</evidence>
<dbReference type="GO" id="GO:0003677">
    <property type="term" value="F:DNA binding"/>
    <property type="evidence" value="ECO:0007669"/>
    <property type="project" value="UniProtKB-KW"/>
</dbReference>
<evidence type="ECO:0000256" key="1">
    <source>
        <dbReference type="ARBA" id="ARBA00023015"/>
    </source>
</evidence>